<gene>
    <name evidence="13" type="ORF">DKG75_04945</name>
</gene>
<dbReference type="Pfam" id="PF25994">
    <property type="entry name" value="HH_AprE"/>
    <property type="match status" value="1"/>
</dbReference>
<organism evidence="13 14">
    <name type="scientific">Zavarzinia compransoris</name>
    <dbReference type="NCBI Taxonomy" id="1264899"/>
    <lineage>
        <taxon>Bacteria</taxon>
        <taxon>Pseudomonadati</taxon>
        <taxon>Pseudomonadota</taxon>
        <taxon>Alphaproteobacteria</taxon>
        <taxon>Rhodospirillales</taxon>
        <taxon>Zavarziniaceae</taxon>
        <taxon>Zavarzinia</taxon>
    </lineage>
</organism>
<dbReference type="GO" id="GO:0005886">
    <property type="term" value="C:plasma membrane"/>
    <property type="evidence" value="ECO:0007669"/>
    <property type="project" value="UniProtKB-SubCell"/>
</dbReference>
<evidence type="ECO:0000256" key="4">
    <source>
        <dbReference type="ARBA" id="ARBA00022475"/>
    </source>
</evidence>
<keyword evidence="3 9" id="KW-0813">Transport</keyword>
<feature type="domain" description="AprE-like beta-barrel" evidence="12">
    <location>
        <begin position="319"/>
        <end position="410"/>
    </location>
</feature>
<dbReference type="NCBIfam" id="TIGR01843">
    <property type="entry name" value="type_I_hlyD"/>
    <property type="match status" value="1"/>
</dbReference>
<evidence type="ECO:0000259" key="11">
    <source>
        <dbReference type="Pfam" id="PF25994"/>
    </source>
</evidence>
<sequence>MTMAPIERPEDIKPAISASLLVGIVALFLVVFVLWAGFAELDKVTRGDGRVIPSRQVQVVQNLEGGIVKEILVRQGDRVKAGDVLLRMDGVAFDAEFRKTREEYLSLAARFVRLEAEADLRQPVFPDDLLRDAPDYVAAERALAAGRRNDLDVRLSILSSRLDQRRQALAEATSALANAEKAMALARAEHEIIEPLVSRGLQPRVELVRADQRLTAATGERDLSRLAMERSAQAITETEREIESTGLQFKAEALEALTEVKRQRDLLERAMPAMEDRVERTEVRSPLGGIVNRVLVHTIGGVAQPGMPLVEVVPLDDTLLIEARIRPEDIAFLAPGLDARVKLTAYDFAVYGALPATVEHISADAVTDEKGERFYIAQVRTTRPSLGRKGGTEELPILPGMVAQVDILTGKRSVLDYILTPIVRVRDTAFRES</sequence>
<evidence type="ECO:0000256" key="10">
    <source>
        <dbReference type="SAM" id="Coils"/>
    </source>
</evidence>
<dbReference type="EMBL" id="QGLF01000001">
    <property type="protein sequence ID" value="PWR23900.1"/>
    <property type="molecule type" value="Genomic_DNA"/>
</dbReference>
<evidence type="ECO:0000259" key="12">
    <source>
        <dbReference type="Pfam" id="PF26002"/>
    </source>
</evidence>
<keyword evidence="14" id="KW-1185">Reference proteome</keyword>
<dbReference type="Pfam" id="PF26002">
    <property type="entry name" value="Beta-barrel_AprE"/>
    <property type="match status" value="1"/>
</dbReference>
<dbReference type="InterPro" id="IPR058781">
    <property type="entry name" value="HH_AprE-like"/>
</dbReference>
<feature type="coiled-coil region" evidence="10">
    <location>
        <begin position="250"/>
        <end position="277"/>
    </location>
</feature>
<keyword evidence="8 9" id="KW-0472">Membrane</keyword>
<evidence type="ECO:0000256" key="5">
    <source>
        <dbReference type="ARBA" id="ARBA00022519"/>
    </source>
</evidence>
<comment type="subcellular location">
    <subcellularLocation>
        <location evidence="1 9">Cell inner membrane</location>
        <topology evidence="1 9">Single-pass membrane protein</topology>
    </subcellularLocation>
</comment>
<dbReference type="InterPro" id="IPR050739">
    <property type="entry name" value="MFP"/>
</dbReference>
<dbReference type="Proteomes" id="UP000246077">
    <property type="component" value="Unassembled WGS sequence"/>
</dbReference>
<evidence type="ECO:0000256" key="9">
    <source>
        <dbReference type="RuleBase" id="RU365093"/>
    </source>
</evidence>
<evidence type="ECO:0000256" key="8">
    <source>
        <dbReference type="ARBA" id="ARBA00023136"/>
    </source>
</evidence>
<keyword evidence="7 9" id="KW-1133">Transmembrane helix</keyword>
<proteinExistence type="inferred from homology"/>
<feature type="transmembrane region" description="Helical" evidence="9">
    <location>
        <begin position="20"/>
        <end position="38"/>
    </location>
</feature>
<dbReference type="PROSITE" id="PS00543">
    <property type="entry name" value="HLYD_FAMILY"/>
    <property type="match status" value="1"/>
</dbReference>
<dbReference type="Gene3D" id="2.40.50.100">
    <property type="match status" value="1"/>
</dbReference>
<dbReference type="GO" id="GO:0009306">
    <property type="term" value="P:protein secretion"/>
    <property type="evidence" value="ECO:0007669"/>
    <property type="project" value="InterPro"/>
</dbReference>
<evidence type="ECO:0000256" key="1">
    <source>
        <dbReference type="ARBA" id="ARBA00004377"/>
    </source>
</evidence>
<evidence type="ECO:0000256" key="3">
    <source>
        <dbReference type="ARBA" id="ARBA00022448"/>
    </source>
</evidence>
<dbReference type="InterPro" id="IPR010129">
    <property type="entry name" value="T1SS_HlyD"/>
</dbReference>
<evidence type="ECO:0000313" key="13">
    <source>
        <dbReference type="EMBL" id="PWR23900.1"/>
    </source>
</evidence>
<comment type="similarity">
    <text evidence="2 9">Belongs to the membrane fusion protein (MFP) (TC 8.A.1) family.</text>
</comment>
<evidence type="ECO:0000313" key="14">
    <source>
        <dbReference type="Proteomes" id="UP000246077"/>
    </source>
</evidence>
<comment type="caution">
    <text evidence="13">The sequence shown here is derived from an EMBL/GenBank/DDBJ whole genome shotgun (WGS) entry which is preliminary data.</text>
</comment>
<dbReference type="AlphaFoldDB" id="A0A317ECP4"/>
<evidence type="ECO:0000256" key="6">
    <source>
        <dbReference type="ARBA" id="ARBA00022692"/>
    </source>
</evidence>
<dbReference type="InterPro" id="IPR006144">
    <property type="entry name" value="Secretion_HlyD_CS"/>
</dbReference>
<evidence type="ECO:0000256" key="7">
    <source>
        <dbReference type="ARBA" id="ARBA00022989"/>
    </source>
</evidence>
<evidence type="ECO:0000256" key="2">
    <source>
        <dbReference type="ARBA" id="ARBA00009477"/>
    </source>
</evidence>
<dbReference type="OrthoDB" id="9810980at2"/>
<name>A0A317ECP4_9PROT</name>
<keyword evidence="10" id="KW-0175">Coiled coil</keyword>
<keyword evidence="5 9" id="KW-0997">Cell inner membrane</keyword>
<dbReference type="PANTHER" id="PTHR30386:SF26">
    <property type="entry name" value="TRANSPORT PROTEIN COMB"/>
    <property type="match status" value="1"/>
</dbReference>
<protein>
    <recommendedName>
        <fullName evidence="9">Membrane fusion protein (MFP) family protein</fullName>
    </recommendedName>
</protein>
<feature type="coiled-coil region" evidence="10">
    <location>
        <begin position="162"/>
        <end position="189"/>
    </location>
</feature>
<dbReference type="SUPFAM" id="SSF111369">
    <property type="entry name" value="HlyD-like secretion proteins"/>
    <property type="match status" value="1"/>
</dbReference>
<keyword evidence="4 9" id="KW-1003">Cell membrane</keyword>
<keyword evidence="6 9" id="KW-0812">Transmembrane</keyword>
<dbReference type="InterPro" id="IPR058982">
    <property type="entry name" value="Beta-barrel_AprE"/>
</dbReference>
<dbReference type="Gene3D" id="2.40.30.170">
    <property type="match status" value="1"/>
</dbReference>
<reference evidence="14" key="1">
    <citation type="submission" date="2018-05" db="EMBL/GenBank/DDBJ databases">
        <title>Zavarzinia sp. HR-AS.</title>
        <authorList>
            <person name="Lee Y."/>
            <person name="Jeon C.O."/>
        </authorList>
    </citation>
    <scope>NUCLEOTIDE SEQUENCE [LARGE SCALE GENOMIC DNA]</scope>
    <source>
        <strain evidence="14">DSM 1231</strain>
    </source>
</reference>
<dbReference type="PRINTS" id="PR01490">
    <property type="entry name" value="RTXTOXIND"/>
</dbReference>
<feature type="domain" description="AprE-like long alpha-helical hairpin" evidence="11">
    <location>
        <begin position="94"/>
        <end position="276"/>
    </location>
</feature>
<dbReference type="PANTHER" id="PTHR30386">
    <property type="entry name" value="MEMBRANE FUSION SUBUNIT OF EMRAB-TOLC MULTIDRUG EFFLUX PUMP"/>
    <property type="match status" value="1"/>
</dbReference>
<dbReference type="RefSeq" id="WP_109919931.1">
    <property type="nucleotide sequence ID" value="NZ_QGLF01000001.1"/>
</dbReference>
<accession>A0A317ECP4</accession>